<evidence type="ECO:0000259" key="2">
    <source>
        <dbReference type="PROSITE" id="PS50994"/>
    </source>
</evidence>
<dbReference type="GO" id="GO:0004803">
    <property type="term" value="F:transposase activity"/>
    <property type="evidence" value="ECO:0007669"/>
    <property type="project" value="TreeGrafter"/>
</dbReference>
<dbReference type="GO" id="GO:0006310">
    <property type="term" value="P:DNA recombination"/>
    <property type="evidence" value="ECO:0007669"/>
    <property type="project" value="UniProtKB-KW"/>
</dbReference>
<dbReference type="GO" id="GO:0003676">
    <property type="term" value="F:nucleic acid binding"/>
    <property type="evidence" value="ECO:0007669"/>
    <property type="project" value="InterPro"/>
</dbReference>
<dbReference type="PROSITE" id="PS50994">
    <property type="entry name" value="INTEGRASE"/>
    <property type="match status" value="1"/>
</dbReference>
<feature type="domain" description="Integrase catalytic" evidence="2">
    <location>
        <begin position="167"/>
        <end position="325"/>
    </location>
</feature>
<dbReference type="InterPro" id="IPR036397">
    <property type="entry name" value="RNaseH_sf"/>
</dbReference>
<evidence type="ECO:0000313" key="3">
    <source>
        <dbReference type="EMBL" id="PIR71877.1"/>
    </source>
</evidence>
<gene>
    <name evidence="3" type="ORF">COU43_00025</name>
</gene>
<dbReference type="NCBIfam" id="NF033563">
    <property type="entry name" value="transpos_IS30"/>
    <property type="match status" value="1"/>
</dbReference>
<dbReference type="Proteomes" id="UP000228909">
    <property type="component" value="Unassembled WGS sequence"/>
</dbReference>
<dbReference type="GO" id="GO:0032196">
    <property type="term" value="P:transposition"/>
    <property type="evidence" value="ECO:0007669"/>
    <property type="project" value="TreeGrafter"/>
</dbReference>
<evidence type="ECO:0000313" key="4">
    <source>
        <dbReference type="Proteomes" id="UP000228909"/>
    </source>
</evidence>
<dbReference type="InterPro" id="IPR051917">
    <property type="entry name" value="Transposase-Integrase"/>
</dbReference>
<evidence type="ECO:0000256" key="1">
    <source>
        <dbReference type="ARBA" id="ARBA00023172"/>
    </source>
</evidence>
<dbReference type="Pfam" id="PF13936">
    <property type="entry name" value="HTH_38"/>
    <property type="match status" value="1"/>
</dbReference>
<dbReference type="PANTHER" id="PTHR10948:SF23">
    <property type="entry name" value="TRANSPOSASE INSI FOR INSERTION SEQUENCE ELEMENT IS30A-RELATED"/>
    <property type="match status" value="1"/>
</dbReference>
<dbReference type="Gene3D" id="3.30.420.10">
    <property type="entry name" value="Ribonuclease H-like superfamily/Ribonuclease H"/>
    <property type="match status" value="1"/>
</dbReference>
<reference evidence="4" key="1">
    <citation type="submission" date="2017-09" db="EMBL/GenBank/DDBJ databases">
        <title>Depth-based differentiation of microbial function through sediment-hosted aquifers and enrichment of novel symbionts in the deep terrestrial subsurface.</title>
        <authorList>
            <person name="Probst A.J."/>
            <person name="Ladd B."/>
            <person name="Jarett J.K."/>
            <person name="Geller-Mcgrath D.E."/>
            <person name="Sieber C.M.K."/>
            <person name="Emerson J.B."/>
            <person name="Anantharaman K."/>
            <person name="Thomas B.C."/>
            <person name="Malmstrom R."/>
            <person name="Stieglmeier M."/>
            <person name="Klingl A."/>
            <person name="Woyke T."/>
            <person name="Ryan C.M."/>
            <person name="Banfield J.F."/>
        </authorList>
    </citation>
    <scope>NUCLEOTIDE SEQUENCE [LARGE SCALE GENOMIC DNA]</scope>
</reference>
<dbReference type="EMBL" id="PFCK01000003">
    <property type="protein sequence ID" value="PIR71877.1"/>
    <property type="molecule type" value="Genomic_DNA"/>
</dbReference>
<feature type="non-terminal residue" evidence="3">
    <location>
        <position position="1"/>
    </location>
</feature>
<dbReference type="InterPro" id="IPR012337">
    <property type="entry name" value="RNaseH-like_sf"/>
</dbReference>
<dbReference type="InterPro" id="IPR025246">
    <property type="entry name" value="IS30-like_HTH"/>
</dbReference>
<name>A0A2H0TK32_9BACT</name>
<dbReference type="GO" id="GO:0005829">
    <property type="term" value="C:cytosol"/>
    <property type="evidence" value="ECO:0007669"/>
    <property type="project" value="TreeGrafter"/>
</dbReference>
<proteinExistence type="predicted"/>
<protein>
    <recommendedName>
        <fullName evidence="2">Integrase catalytic domain-containing protein</fullName>
    </recommendedName>
</protein>
<dbReference type="PANTHER" id="PTHR10948">
    <property type="entry name" value="TRANSPOSASE"/>
    <property type="match status" value="1"/>
</dbReference>
<dbReference type="SUPFAM" id="SSF53098">
    <property type="entry name" value="Ribonuclease H-like"/>
    <property type="match status" value="1"/>
</dbReference>
<dbReference type="AlphaFoldDB" id="A0A2H0TK32"/>
<organism evidence="3 4">
    <name type="scientific">Candidatus Nealsonbacteria bacterium CG10_big_fil_rev_8_21_14_0_10_37_25</name>
    <dbReference type="NCBI Taxonomy" id="1974711"/>
    <lineage>
        <taxon>Bacteria</taxon>
        <taxon>Candidatus Nealsoniibacteriota</taxon>
    </lineage>
</organism>
<dbReference type="InterPro" id="IPR001584">
    <property type="entry name" value="Integrase_cat-core"/>
</dbReference>
<comment type="caution">
    <text evidence="3">The sequence shown here is derived from an EMBL/GenBank/DDBJ whole genome shotgun (WGS) entry which is preliminary data.</text>
</comment>
<sequence>KKKYTHFNQFERDRLEAMLSGGHKQKEIARVLQRDIGTISREIKRNRRKKQKNKILRNGPYESAMAERKARLRRGYAKYQGKKIEDNPNLKKYVIRCLKKHWSPDDIAGRMKKRKLRERISKDAIYAWIYSSWGQRWGKYLYAQRYRPKKQKKNKTKKTLIPNRTGIENRPMIVNARKIAGHYEGDTIVSGRKHHSKTSLAVVYERKLKYFDFRKIRSLKPKQFNQAVIAMRKELKIESLTLDNGIENQHHEKLGVKTYFCDPYSAWQKGGVENMIKMVRRFIPKGSDIKNYSSQYLKRVARILNNKPRKSLGYKTPCEMMAKHNLFIKNKKPRAQKIALGGGI</sequence>
<dbReference type="GO" id="GO:0015074">
    <property type="term" value="P:DNA integration"/>
    <property type="evidence" value="ECO:0007669"/>
    <property type="project" value="InterPro"/>
</dbReference>
<dbReference type="InterPro" id="IPR053392">
    <property type="entry name" value="Transposase_IS30-like"/>
</dbReference>
<keyword evidence="1" id="KW-0233">DNA recombination</keyword>
<accession>A0A2H0TK32</accession>